<evidence type="ECO:0000256" key="1">
    <source>
        <dbReference type="ARBA" id="ARBA00002782"/>
    </source>
</evidence>
<reference evidence="7 8" key="1">
    <citation type="submission" date="2020-10" db="EMBL/GenBank/DDBJ databases">
        <title>Plant Genome Project.</title>
        <authorList>
            <person name="Zhang R.-G."/>
        </authorList>
    </citation>
    <scope>NUCLEOTIDE SEQUENCE [LARGE SCALE GENOMIC DNA]</scope>
    <source>
        <strain evidence="7">FAFU-HL-1</strain>
        <tissue evidence="7">Leaf</tissue>
    </source>
</reference>
<comment type="function">
    <text evidence="1">Putative gamma-glutamylcyclotransferase.</text>
</comment>
<evidence type="ECO:0000313" key="7">
    <source>
        <dbReference type="EMBL" id="KAF9660623.1"/>
    </source>
</evidence>
<dbReference type="Pfam" id="PF06094">
    <property type="entry name" value="GGACT"/>
    <property type="match status" value="1"/>
</dbReference>
<dbReference type="Gene3D" id="3.10.490.10">
    <property type="entry name" value="Gamma-glutamyl cyclotransferase-like"/>
    <property type="match status" value="1"/>
</dbReference>
<protein>
    <recommendedName>
        <fullName evidence="5">Putative gamma-glutamylcyclotransferase</fullName>
    </recommendedName>
</protein>
<keyword evidence="8" id="KW-1185">Reference proteome</keyword>
<proteinExistence type="inferred from homology"/>
<evidence type="ECO:0000256" key="2">
    <source>
        <dbReference type="ARBA" id="ARBA00008861"/>
    </source>
</evidence>
<dbReference type="EMBL" id="JADGMS010000024">
    <property type="protein sequence ID" value="KAF9660623.1"/>
    <property type="molecule type" value="Genomic_DNA"/>
</dbReference>
<dbReference type="Proteomes" id="UP000657918">
    <property type="component" value="Unassembled WGS sequence"/>
</dbReference>
<feature type="domain" description="Gamma-glutamylcyclotransferase AIG2-like" evidence="6">
    <location>
        <begin position="317"/>
        <end position="428"/>
    </location>
</feature>
<evidence type="ECO:0000256" key="3">
    <source>
        <dbReference type="ARBA" id="ARBA00022679"/>
    </source>
</evidence>
<dbReference type="InterPro" id="IPR045038">
    <property type="entry name" value="AIG2-like"/>
</dbReference>
<evidence type="ECO:0000256" key="5">
    <source>
        <dbReference type="ARBA" id="ARBA00030602"/>
    </source>
</evidence>
<comment type="caution">
    <text evidence="7">The sequence shown here is derived from an EMBL/GenBank/DDBJ whole genome shotgun (WGS) entry which is preliminary data.</text>
</comment>
<dbReference type="PANTHER" id="PTHR31544">
    <property type="entry name" value="AIG2-LIKE PROTEIN D"/>
    <property type="match status" value="1"/>
</dbReference>
<gene>
    <name evidence="7" type="ORF">SADUNF_SadunfUnG0008600</name>
</gene>
<accession>A0A835MKC0</accession>
<keyword evidence="4" id="KW-0012">Acyltransferase</keyword>
<keyword evidence="3" id="KW-0808">Transferase</keyword>
<dbReference type="GO" id="GO:0016746">
    <property type="term" value="F:acyltransferase activity"/>
    <property type="evidence" value="ECO:0007669"/>
    <property type="project" value="UniProtKB-KW"/>
</dbReference>
<organism evidence="7 8">
    <name type="scientific">Salix dunnii</name>
    <dbReference type="NCBI Taxonomy" id="1413687"/>
    <lineage>
        <taxon>Eukaryota</taxon>
        <taxon>Viridiplantae</taxon>
        <taxon>Streptophyta</taxon>
        <taxon>Embryophyta</taxon>
        <taxon>Tracheophyta</taxon>
        <taxon>Spermatophyta</taxon>
        <taxon>Magnoliopsida</taxon>
        <taxon>eudicotyledons</taxon>
        <taxon>Gunneridae</taxon>
        <taxon>Pentapetalae</taxon>
        <taxon>rosids</taxon>
        <taxon>fabids</taxon>
        <taxon>Malpighiales</taxon>
        <taxon>Salicaceae</taxon>
        <taxon>Saliceae</taxon>
        <taxon>Salix</taxon>
    </lineage>
</organism>
<comment type="similarity">
    <text evidence="2">Belongs to the gamma-glutamylcyclotransferase family.</text>
</comment>
<dbReference type="CDD" id="cd06661">
    <property type="entry name" value="GGCT_like"/>
    <property type="match status" value="1"/>
</dbReference>
<evidence type="ECO:0000313" key="8">
    <source>
        <dbReference type="Proteomes" id="UP000657918"/>
    </source>
</evidence>
<dbReference type="Gene3D" id="6.10.250.210">
    <property type="match status" value="1"/>
</dbReference>
<dbReference type="SUPFAM" id="SSF110857">
    <property type="entry name" value="Gamma-glutamyl cyclotransferase-like"/>
    <property type="match status" value="1"/>
</dbReference>
<dbReference type="InterPro" id="IPR009288">
    <property type="entry name" value="AIG2-like_dom"/>
</dbReference>
<dbReference type="AlphaFoldDB" id="A0A835MKC0"/>
<sequence>MVLKLEYLTALSVPDHVSFSILKVLHLKHLSCLDDASTRKPLSASPCLEELLVVSSVKLMILKLQHGIILDVPDYVFFPRLKILHLKYLEHLNDASIRKLLSASRALEELVICRRYDHCLLTVHVHSCTLKSFTSNGGFELVVDAPNLEFHELKDCIPKDLNSMGLTALAKAVVGANVKNATSTFDDYVEMVRFLRQISHVKVLCFSGFLMSVKTEMEIVACLLKNAMVLTEMTVSRGSASRYPVSLLDILKNFPKASGSCQIFCFMKICSWELFLSYSLRSSSCNLQKEGPLVVIVGQQQATIAMAMVGGNQVHNVFVYGSLLADDVVRALLSRIPQSSPAILNGHHRFSIKGRVYPAILPVENKKVTGKVLQGITDLELYILDEFEDVEYERVTVDVSLMDSSNKSQAFAYVWSDKNDPNLYGEWDFEEWKRTQMEDFAKMSAEFRKDLELPESKTRIATYESFYRQDGDSPLVP</sequence>
<dbReference type="InterPro" id="IPR036568">
    <property type="entry name" value="GGCT-like_sf"/>
</dbReference>
<dbReference type="InterPro" id="IPR013024">
    <property type="entry name" value="GGCT-like"/>
</dbReference>
<name>A0A835MKC0_9ROSI</name>
<dbReference type="PANTHER" id="PTHR31544:SF2">
    <property type="entry name" value="AIG2-LIKE PROTEIN D"/>
    <property type="match status" value="1"/>
</dbReference>
<evidence type="ECO:0000256" key="4">
    <source>
        <dbReference type="ARBA" id="ARBA00023315"/>
    </source>
</evidence>
<dbReference type="OrthoDB" id="1044435at2759"/>
<evidence type="ECO:0000259" key="6">
    <source>
        <dbReference type="Pfam" id="PF06094"/>
    </source>
</evidence>